<keyword evidence="2" id="KW-1185">Reference proteome</keyword>
<evidence type="ECO:0000313" key="2">
    <source>
        <dbReference type="Proteomes" id="UP001152531"/>
    </source>
</evidence>
<proteinExistence type="predicted"/>
<dbReference type="Proteomes" id="UP001152531">
    <property type="component" value="Unassembled WGS sequence"/>
</dbReference>
<sequence length="264" mass="30512">MKIIDKCPKPRFNTGCTYCDVNFTKPISYDNLNSTKVLPSKHLLYLSHGLKDISQLPSKYNNFGLLGDIHNLSTTHKWDIKSLNSFLFLEDHKQVEVEGKETIYLYPDNVKIEFDATNLKKFMVKYLITEKIKPVYNPFKPNDTKQIDLINEEIESIRNEITPQDFNESKIINNLWLICGHGNRDERCGTIAPYLINELKQIKSPKDQIGVVSHIGGHAYAGNVIIYPENIWYGRVMPDKIQGIYESYNKGEIIQELYRGDLTH</sequence>
<evidence type="ECO:0000313" key="1">
    <source>
        <dbReference type="EMBL" id="CAH6723136.1"/>
    </source>
</evidence>
<accession>A0ACA9YDY7</accession>
<protein>
    <submittedName>
        <fullName evidence="1">Altered inheritance of mitochondria protein 32</fullName>
    </submittedName>
</protein>
<reference evidence="1" key="1">
    <citation type="submission" date="2022-06" db="EMBL/GenBank/DDBJ databases">
        <authorList>
            <person name="Legras J.-L."/>
            <person name="Devillers H."/>
            <person name="Grondin C."/>
        </authorList>
    </citation>
    <scope>NUCLEOTIDE SEQUENCE</scope>
    <source>
        <strain evidence="1">CLIB 1444</strain>
    </source>
</reference>
<dbReference type="EMBL" id="CALSDN010000013">
    <property type="protein sequence ID" value="CAH6723136.1"/>
    <property type="molecule type" value="Genomic_DNA"/>
</dbReference>
<name>A0ACA9YDY7_9ASCO</name>
<organism evidence="1 2">
    <name type="scientific">[Candida] jaroonii</name>
    <dbReference type="NCBI Taxonomy" id="467808"/>
    <lineage>
        <taxon>Eukaryota</taxon>
        <taxon>Fungi</taxon>
        <taxon>Dikarya</taxon>
        <taxon>Ascomycota</taxon>
        <taxon>Saccharomycotina</taxon>
        <taxon>Pichiomycetes</taxon>
        <taxon>Debaryomycetaceae</taxon>
        <taxon>Yamadazyma</taxon>
    </lineage>
</organism>
<comment type="caution">
    <text evidence="1">The sequence shown here is derived from an EMBL/GenBank/DDBJ whole genome shotgun (WGS) entry which is preliminary data.</text>
</comment>
<gene>
    <name evidence="1" type="ORF">CLIB1444_13S01156</name>
</gene>